<proteinExistence type="predicted"/>
<comment type="caution">
    <text evidence="1">The sequence shown here is derived from an EMBL/GenBank/DDBJ whole genome shotgun (WGS) entry which is preliminary data.</text>
</comment>
<accession>A0A0F9Q3Y9</accession>
<dbReference type="AlphaFoldDB" id="A0A0F9Q3Y9"/>
<dbReference type="EMBL" id="LAZR01004507">
    <property type="protein sequence ID" value="KKN07981.1"/>
    <property type="molecule type" value="Genomic_DNA"/>
</dbReference>
<sequence length="61" mass="7010">MSNSFEEKQKTPDWIEDIPTIVGNRNPFRDTSRDVEKLVGKDFSEDVLRSAKEIDKVLDGL</sequence>
<organism evidence="1">
    <name type="scientific">marine sediment metagenome</name>
    <dbReference type="NCBI Taxonomy" id="412755"/>
    <lineage>
        <taxon>unclassified sequences</taxon>
        <taxon>metagenomes</taxon>
        <taxon>ecological metagenomes</taxon>
    </lineage>
</organism>
<gene>
    <name evidence="1" type="ORF">LCGC14_1061430</name>
</gene>
<evidence type="ECO:0000313" key="1">
    <source>
        <dbReference type="EMBL" id="KKN07981.1"/>
    </source>
</evidence>
<protein>
    <submittedName>
        <fullName evidence="1">Uncharacterized protein</fullName>
    </submittedName>
</protein>
<name>A0A0F9Q3Y9_9ZZZZ</name>
<reference evidence="1" key="1">
    <citation type="journal article" date="2015" name="Nature">
        <title>Complex archaea that bridge the gap between prokaryotes and eukaryotes.</title>
        <authorList>
            <person name="Spang A."/>
            <person name="Saw J.H."/>
            <person name="Jorgensen S.L."/>
            <person name="Zaremba-Niedzwiedzka K."/>
            <person name="Martijn J."/>
            <person name="Lind A.E."/>
            <person name="van Eijk R."/>
            <person name="Schleper C."/>
            <person name="Guy L."/>
            <person name="Ettema T.J."/>
        </authorList>
    </citation>
    <scope>NUCLEOTIDE SEQUENCE</scope>
</reference>